<dbReference type="EMBL" id="JAWRVG010000049">
    <property type="protein sequence ID" value="KAK4064177.1"/>
    <property type="molecule type" value="Genomic_DNA"/>
</dbReference>
<dbReference type="PANTHER" id="PTHR43785">
    <property type="entry name" value="GAMMA-GLUTAMYLPUTRESCINE SYNTHETASE"/>
    <property type="match status" value="1"/>
</dbReference>
<proteinExistence type="predicted"/>
<evidence type="ECO:0000256" key="1">
    <source>
        <dbReference type="ARBA" id="ARBA00022598"/>
    </source>
</evidence>
<sequence>MSINNITSPQESLKNHNKPPMEDNNEDATISQFKRLLANDTKVKIAGIDCDGILRGKIMNKSKFLSSLKGGCGMSSAIFGWDMHDLLYSEESNLTSAKTGYADFNAVVDLESMRRLPFEDDIPFFLLRFFLAEQSVVADGRGLGMAGVELEFINFQTPSEDGYHAPHARQNLAAYLSSNTPQNLRPVTASNFGYSVSRPILAKGYFHDIFDQSLQESSLYLEKQAVSLDLATLLVSPTGQL</sequence>
<dbReference type="GO" id="GO:0006542">
    <property type="term" value="P:glutamine biosynthetic process"/>
    <property type="evidence" value="ECO:0007669"/>
    <property type="project" value="InterPro"/>
</dbReference>
<feature type="compositionally biased region" description="Polar residues" evidence="2">
    <location>
        <begin position="1"/>
        <end position="12"/>
    </location>
</feature>
<comment type="caution">
    <text evidence="3">The sequence shown here is derived from an EMBL/GenBank/DDBJ whole genome shotgun (WGS) entry which is preliminary data.</text>
</comment>
<dbReference type="GO" id="GO:0004356">
    <property type="term" value="F:glutamine synthetase activity"/>
    <property type="evidence" value="ECO:0007669"/>
    <property type="project" value="InterPro"/>
</dbReference>
<keyword evidence="4" id="KW-1185">Reference proteome</keyword>
<keyword evidence="1" id="KW-0436">Ligase</keyword>
<dbReference type="AlphaFoldDB" id="A0AAE1IB03"/>
<name>A0AAE1IB03_9HYPO</name>
<dbReference type="Gene3D" id="3.10.20.70">
    <property type="entry name" value="Glutamine synthetase, N-terminal domain"/>
    <property type="match status" value="1"/>
</dbReference>
<evidence type="ECO:0000256" key="2">
    <source>
        <dbReference type="SAM" id="MobiDB-lite"/>
    </source>
</evidence>
<evidence type="ECO:0000313" key="3">
    <source>
        <dbReference type="EMBL" id="KAK4064177.1"/>
    </source>
</evidence>
<gene>
    <name evidence="3" type="ORF">Triagg1_9156</name>
</gene>
<dbReference type="GeneID" id="87923987"/>
<accession>A0AAE1IB03</accession>
<dbReference type="PANTHER" id="PTHR43785:SF12">
    <property type="entry name" value="TYPE-1 GLUTAMINE SYNTHETASE 2"/>
    <property type="match status" value="1"/>
</dbReference>
<protein>
    <submittedName>
        <fullName evidence="3">Uncharacterized protein</fullName>
    </submittedName>
</protein>
<evidence type="ECO:0000313" key="4">
    <source>
        <dbReference type="Proteomes" id="UP001273209"/>
    </source>
</evidence>
<feature type="region of interest" description="Disordered" evidence="2">
    <location>
        <begin position="1"/>
        <end position="26"/>
    </location>
</feature>
<organism evidence="3 4">
    <name type="scientific">Trichoderma aggressivum f. europaeum</name>
    <dbReference type="NCBI Taxonomy" id="173218"/>
    <lineage>
        <taxon>Eukaryota</taxon>
        <taxon>Fungi</taxon>
        <taxon>Dikarya</taxon>
        <taxon>Ascomycota</taxon>
        <taxon>Pezizomycotina</taxon>
        <taxon>Sordariomycetes</taxon>
        <taxon>Hypocreomycetidae</taxon>
        <taxon>Hypocreales</taxon>
        <taxon>Hypocreaceae</taxon>
        <taxon>Trichoderma</taxon>
    </lineage>
</organism>
<reference evidence="3" key="1">
    <citation type="submission" date="2023-11" db="EMBL/GenBank/DDBJ databases">
        <title>The genome sequences of three competitors of mushroom-forming fungi.</title>
        <authorList>
            <person name="Beijen E."/>
            <person name="Ohm R.A."/>
        </authorList>
    </citation>
    <scope>NUCLEOTIDE SEQUENCE</scope>
    <source>
        <strain evidence="3">CBS 100526</strain>
    </source>
</reference>
<dbReference type="RefSeq" id="XP_062751929.1">
    <property type="nucleotide sequence ID" value="XM_062904082.1"/>
</dbReference>
<dbReference type="InterPro" id="IPR036651">
    <property type="entry name" value="Gln_synt_N_sf"/>
</dbReference>
<dbReference type="Proteomes" id="UP001273209">
    <property type="component" value="Unassembled WGS sequence"/>
</dbReference>